<organism evidence="1">
    <name type="scientific">Rhizophora mucronata</name>
    <name type="common">Asiatic mangrove</name>
    <dbReference type="NCBI Taxonomy" id="61149"/>
    <lineage>
        <taxon>Eukaryota</taxon>
        <taxon>Viridiplantae</taxon>
        <taxon>Streptophyta</taxon>
        <taxon>Embryophyta</taxon>
        <taxon>Tracheophyta</taxon>
        <taxon>Spermatophyta</taxon>
        <taxon>Magnoliopsida</taxon>
        <taxon>eudicotyledons</taxon>
        <taxon>Gunneridae</taxon>
        <taxon>Pentapetalae</taxon>
        <taxon>rosids</taxon>
        <taxon>fabids</taxon>
        <taxon>Malpighiales</taxon>
        <taxon>Rhizophoraceae</taxon>
        <taxon>Rhizophora</taxon>
    </lineage>
</organism>
<reference evidence="1" key="1">
    <citation type="submission" date="2018-02" db="EMBL/GenBank/DDBJ databases">
        <title>Rhizophora mucronata_Transcriptome.</title>
        <authorList>
            <person name="Meera S.P."/>
            <person name="Sreeshan A."/>
            <person name="Augustine A."/>
        </authorList>
    </citation>
    <scope>NUCLEOTIDE SEQUENCE</scope>
    <source>
        <tissue evidence="1">Leaf</tissue>
    </source>
</reference>
<protein>
    <submittedName>
        <fullName evidence="1">Uncharacterized protein</fullName>
    </submittedName>
</protein>
<sequence>MQSTSSTYIQNKFLLG</sequence>
<name>A0A2P2PQZ1_RHIMU</name>
<accession>A0A2P2PQZ1</accession>
<proteinExistence type="predicted"/>
<dbReference type="AlphaFoldDB" id="A0A2P2PQZ1"/>
<evidence type="ECO:0000313" key="1">
    <source>
        <dbReference type="EMBL" id="MBX57157.1"/>
    </source>
</evidence>
<dbReference type="EMBL" id="GGEC01076673">
    <property type="protein sequence ID" value="MBX57157.1"/>
    <property type="molecule type" value="Transcribed_RNA"/>
</dbReference>